<dbReference type="Pfam" id="PF00111">
    <property type="entry name" value="Fer2"/>
    <property type="match status" value="1"/>
</dbReference>
<dbReference type="Gene3D" id="2.40.30.10">
    <property type="entry name" value="Translation factors"/>
    <property type="match status" value="1"/>
</dbReference>
<evidence type="ECO:0000256" key="2">
    <source>
        <dbReference type="ARBA" id="ARBA00022630"/>
    </source>
</evidence>
<keyword evidence="4" id="KW-0479">Metal-binding</keyword>
<keyword evidence="12" id="KW-1185">Reference proteome</keyword>
<dbReference type="SUPFAM" id="SSF63380">
    <property type="entry name" value="Riboflavin synthase domain-like"/>
    <property type="match status" value="1"/>
</dbReference>
<keyword evidence="3" id="KW-0001">2Fe-2S</keyword>
<evidence type="ECO:0000256" key="5">
    <source>
        <dbReference type="ARBA" id="ARBA00022827"/>
    </source>
</evidence>
<evidence type="ECO:0000256" key="1">
    <source>
        <dbReference type="ARBA" id="ARBA00001974"/>
    </source>
</evidence>
<name>A0ABT8DGS6_9FLAO</name>
<feature type="domain" description="2Fe-2S ferredoxin-type" evidence="9">
    <location>
        <begin position="256"/>
        <end position="346"/>
    </location>
</feature>
<evidence type="ECO:0000313" key="12">
    <source>
        <dbReference type="Proteomes" id="UP001244787"/>
    </source>
</evidence>
<dbReference type="PANTHER" id="PTHR47354:SF8">
    <property type="entry name" value="1,2-PHENYLACETYL-COA EPOXIDASE, SUBUNIT E"/>
    <property type="match status" value="1"/>
</dbReference>
<dbReference type="CDD" id="cd00207">
    <property type="entry name" value="fer2"/>
    <property type="match status" value="1"/>
</dbReference>
<dbReference type="InterPro" id="IPR050415">
    <property type="entry name" value="MRET"/>
</dbReference>
<comment type="caution">
    <text evidence="11">The sequence shown here is derived from an EMBL/GenBank/DDBJ whole genome shotgun (WGS) entry which is preliminary data.</text>
</comment>
<keyword evidence="8" id="KW-0411">Iron-sulfur</keyword>
<keyword evidence="2" id="KW-0285">Flavoprotein</keyword>
<dbReference type="Pfam" id="PF00175">
    <property type="entry name" value="NAD_binding_1"/>
    <property type="match status" value="1"/>
</dbReference>
<evidence type="ECO:0000259" key="10">
    <source>
        <dbReference type="PROSITE" id="PS51384"/>
    </source>
</evidence>
<protein>
    <submittedName>
        <fullName evidence="11">Ferredoxin--NADP reductase</fullName>
    </submittedName>
</protein>
<evidence type="ECO:0000313" key="11">
    <source>
        <dbReference type="EMBL" id="MDN3723124.1"/>
    </source>
</evidence>
<dbReference type="InterPro" id="IPR001041">
    <property type="entry name" value="2Fe-2S_ferredoxin-type"/>
</dbReference>
<dbReference type="InterPro" id="IPR017927">
    <property type="entry name" value="FAD-bd_FR_type"/>
</dbReference>
<keyword evidence="6" id="KW-0560">Oxidoreductase</keyword>
<dbReference type="EMBL" id="JAUGQQ010000001">
    <property type="protein sequence ID" value="MDN3723124.1"/>
    <property type="molecule type" value="Genomic_DNA"/>
</dbReference>
<dbReference type="InterPro" id="IPR001433">
    <property type="entry name" value="OxRdtase_FAD/NAD-bd"/>
</dbReference>
<dbReference type="InterPro" id="IPR008333">
    <property type="entry name" value="Cbr1-like_FAD-bd_dom"/>
</dbReference>
<dbReference type="Gene3D" id="3.10.20.30">
    <property type="match status" value="1"/>
</dbReference>
<dbReference type="PANTHER" id="PTHR47354">
    <property type="entry name" value="NADH OXIDOREDUCTASE HCR"/>
    <property type="match status" value="1"/>
</dbReference>
<dbReference type="SUPFAM" id="SSF52343">
    <property type="entry name" value="Ferredoxin reductase-like, C-terminal NADP-linked domain"/>
    <property type="match status" value="1"/>
</dbReference>
<evidence type="ECO:0000256" key="4">
    <source>
        <dbReference type="ARBA" id="ARBA00022723"/>
    </source>
</evidence>
<keyword evidence="5" id="KW-0274">FAD</keyword>
<evidence type="ECO:0000256" key="8">
    <source>
        <dbReference type="ARBA" id="ARBA00023014"/>
    </source>
</evidence>
<dbReference type="InterPro" id="IPR036010">
    <property type="entry name" value="2Fe-2S_ferredoxin-like_sf"/>
</dbReference>
<dbReference type="InterPro" id="IPR012675">
    <property type="entry name" value="Beta-grasp_dom_sf"/>
</dbReference>
<dbReference type="PRINTS" id="PR00410">
    <property type="entry name" value="PHEHYDRXLASE"/>
</dbReference>
<dbReference type="SUPFAM" id="SSF54292">
    <property type="entry name" value="2Fe-2S ferredoxin-like"/>
    <property type="match status" value="1"/>
</dbReference>
<keyword evidence="7" id="KW-0408">Iron</keyword>
<dbReference type="InterPro" id="IPR017938">
    <property type="entry name" value="Riboflavin_synthase-like_b-brl"/>
</dbReference>
<evidence type="ECO:0000256" key="7">
    <source>
        <dbReference type="ARBA" id="ARBA00023004"/>
    </source>
</evidence>
<evidence type="ECO:0000256" key="3">
    <source>
        <dbReference type="ARBA" id="ARBA00022714"/>
    </source>
</evidence>
<evidence type="ECO:0000259" key="9">
    <source>
        <dbReference type="PROSITE" id="PS51085"/>
    </source>
</evidence>
<gene>
    <name evidence="11" type="ORF">QRD02_01915</name>
</gene>
<dbReference type="CDD" id="cd06214">
    <property type="entry name" value="PA_degradation_oxidoreductase_like"/>
    <property type="match status" value="1"/>
</dbReference>
<dbReference type="PROSITE" id="PS00197">
    <property type="entry name" value="2FE2S_FER_1"/>
    <property type="match status" value="1"/>
</dbReference>
<dbReference type="Gene3D" id="3.40.50.80">
    <property type="entry name" value="Nucleotide-binding domain of ferredoxin-NADP reductase (FNR) module"/>
    <property type="match status" value="1"/>
</dbReference>
<comment type="cofactor">
    <cofactor evidence="1">
        <name>FAD</name>
        <dbReference type="ChEBI" id="CHEBI:57692"/>
    </cofactor>
</comment>
<reference evidence="11 12" key="1">
    <citation type="submission" date="2023-06" db="EMBL/GenBank/DDBJ databases">
        <authorList>
            <person name="Ye Y.-Q."/>
            <person name="Du Z.-J."/>
        </authorList>
    </citation>
    <scope>NUCLEOTIDE SEQUENCE [LARGE SCALE GENOMIC DNA]</scope>
    <source>
        <strain evidence="11 12">SDUM287046</strain>
    </source>
</reference>
<feature type="domain" description="FAD-binding FR-type" evidence="10">
    <location>
        <begin position="2"/>
        <end position="106"/>
    </location>
</feature>
<dbReference type="Proteomes" id="UP001244787">
    <property type="component" value="Unassembled WGS sequence"/>
</dbReference>
<dbReference type="Pfam" id="PF00970">
    <property type="entry name" value="FAD_binding_6"/>
    <property type="match status" value="1"/>
</dbReference>
<dbReference type="InterPro" id="IPR006058">
    <property type="entry name" value="2Fe2S_fd_BS"/>
</dbReference>
<evidence type="ECO:0000256" key="6">
    <source>
        <dbReference type="ARBA" id="ARBA00023002"/>
    </source>
</evidence>
<organism evidence="11 12">
    <name type="scientific">Aequorivita aurantiaca</name>
    <dbReference type="NCBI Taxonomy" id="3053356"/>
    <lineage>
        <taxon>Bacteria</taxon>
        <taxon>Pseudomonadati</taxon>
        <taxon>Bacteroidota</taxon>
        <taxon>Flavobacteriia</taxon>
        <taxon>Flavobacteriales</taxon>
        <taxon>Flavobacteriaceae</taxon>
        <taxon>Aequorivita</taxon>
    </lineage>
</organism>
<dbReference type="PROSITE" id="PS51384">
    <property type="entry name" value="FAD_FR"/>
    <property type="match status" value="1"/>
</dbReference>
<dbReference type="RefSeq" id="WP_290253204.1">
    <property type="nucleotide sequence ID" value="NZ_JAUGQQ010000001.1"/>
</dbReference>
<dbReference type="InterPro" id="IPR039261">
    <property type="entry name" value="FNR_nucleotide-bd"/>
</dbReference>
<sequence length="346" mass="38654">MSEFHTLTVSEVKSETPNSVSISFDLPENLKNTFAFKAGQYITIKYLDGGKEIRRAYSICSSPKSGILKVGVKKVDKGAFSMYANNQLKAGDTLRVMPPTGKFILEPNLKNYAAFAAGSGITPVLSLIKSTLEDMPQSKFLLVYGNQNIAETMFYNDILELQKQFPKRFFAEFVFSRKEEENARFGRIDRAMVNFFLKNKYAETTFEAFYLCGPEEMIDEVSATLKHNGINSKQVHHELFSTAEKGLLVEKHDGNTTVRVILDNDEETFEMPQTKSILEAALDEGLDPPYSCQGGICSTCIARLKEGKAEMRKNQILTEAEIADGLILTCQAHPTTPTVVVDYDDV</sequence>
<accession>A0ABT8DGS6</accession>
<dbReference type="PROSITE" id="PS51085">
    <property type="entry name" value="2FE2S_FER_2"/>
    <property type="match status" value="1"/>
</dbReference>
<proteinExistence type="predicted"/>